<organism evidence="6 7">
    <name type="scientific">Raoultibacter massiliensis</name>
    <dbReference type="NCBI Taxonomy" id="1852371"/>
    <lineage>
        <taxon>Bacteria</taxon>
        <taxon>Bacillati</taxon>
        <taxon>Actinomycetota</taxon>
        <taxon>Coriobacteriia</taxon>
        <taxon>Eggerthellales</taxon>
        <taxon>Eggerthellaceae</taxon>
        <taxon>Raoultibacter</taxon>
    </lineage>
</organism>
<dbReference type="InterPro" id="IPR036188">
    <property type="entry name" value="FAD/NAD-bd_sf"/>
</dbReference>
<evidence type="ECO:0000259" key="5">
    <source>
        <dbReference type="Pfam" id="PF00890"/>
    </source>
</evidence>
<dbReference type="PROSITE" id="PS51257">
    <property type="entry name" value="PROKAR_LIPOPROTEIN"/>
    <property type="match status" value="1"/>
</dbReference>
<sequence length="554" mass="60245">MSEVTRRGFLKGAGLAVAGAAVAGMVGCSTAEASQDWMPERWDDEADLIIVGYGGAGALAAIAGLHEGASCIVLEKSAERDGGSTGCSGGHMHTCVGVDVDEWAKTYVHGSFGAGASEEVIRGYMAHANETPEWMETFGIDITWADESNDGHKRPKDYQGGYIAGRDGIVGMYLFEALDEAAEEYGVDVRLSTPAKRLIQNPLTKEIIGVVAEDGNGQTLNFKANKAVIMACGGYENNPQIQYSYNNPGVRVFPWGTPHNTGDGIPMVQAVGANIWHMHALEHAALCYMLPSIEANCSISTDATDGITPYNYCIVDYNGNRFMKEDKTGAHDMDHKPGFDFDGKACDYLHLPMFLVFDQTMYDAKPLWEGSGRAGIINTYAGVWNYNHPDEPIIEWGTNDNAVEKGWIFKGETIEELAKNIKAERPCHDESEAINGIDGAALAATIEKYNSYCEAGKDPDFNRDAKHMLPLNNPPYYAIELGYSSINTQGGPERNENCQTMDPFGEPIPRLYSTGEFGSYNAFVYDIGNILEAITTGRVAAQHAVMLEPWDASK</sequence>
<gene>
    <name evidence="6" type="ORF">AAA083_00575</name>
</gene>
<evidence type="ECO:0000313" key="6">
    <source>
        <dbReference type="EMBL" id="MEQ3361463.1"/>
    </source>
</evidence>
<keyword evidence="3" id="KW-0274">FAD</keyword>
<dbReference type="Gene3D" id="3.90.700.10">
    <property type="entry name" value="Succinate dehydrogenase/fumarate reductase flavoprotein, catalytic domain"/>
    <property type="match status" value="1"/>
</dbReference>
<evidence type="ECO:0000256" key="2">
    <source>
        <dbReference type="ARBA" id="ARBA00022630"/>
    </source>
</evidence>
<dbReference type="PROSITE" id="PS51318">
    <property type="entry name" value="TAT"/>
    <property type="match status" value="1"/>
</dbReference>
<evidence type="ECO:0000313" key="7">
    <source>
        <dbReference type="Proteomes" id="UP001487305"/>
    </source>
</evidence>
<dbReference type="InterPro" id="IPR006311">
    <property type="entry name" value="TAT_signal"/>
</dbReference>
<accession>A0ABV1J8R4</accession>
<comment type="cofactor">
    <cofactor evidence="1">
        <name>FAD</name>
        <dbReference type="ChEBI" id="CHEBI:57692"/>
    </cofactor>
</comment>
<dbReference type="Pfam" id="PF00890">
    <property type="entry name" value="FAD_binding_2"/>
    <property type="match status" value="1"/>
</dbReference>
<protein>
    <submittedName>
        <fullName evidence="6">FAD-dependent oxidoreductase</fullName>
    </submittedName>
</protein>
<dbReference type="InterPro" id="IPR019546">
    <property type="entry name" value="TAT_signal_bac_arc"/>
</dbReference>
<reference evidence="6 7" key="1">
    <citation type="submission" date="2024-04" db="EMBL/GenBank/DDBJ databases">
        <title>Human intestinal bacterial collection.</title>
        <authorList>
            <person name="Pauvert C."/>
            <person name="Hitch T.C.A."/>
            <person name="Clavel T."/>
        </authorList>
    </citation>
    <scope>NUCLEOTIDE SEQUENCE [LARGE SCALE GENOMIC DNA]</scope>
    <source>
        <strain evidence="6 7">CLA-KB-H42</strain>
    </source>
</reference>
<dbReference type="InterPro" id="IPR027477">
    <property type="entry name" value="Succ_DH/fumarate_Rdtase_cat_sf"/>
</dbReference>
<dbReference type="RefSeq" id="WP_102375594.1">
    <property type="nucleotide sequence ID" value="NZ_JBBNOP010000001.1"/>
</dbReference>
<dbReference type="SUPFAM" id="SSF51905">
    <property type="entry name" value="FAD/NAD(P)-binding domain"/>
    <property type="match status" value="1"/>
</dbReference>
<keyword evidence="7" id="KW-1185">Reference proteome</keyword>
<dbReference type="Proteomes" id="UP001487305">
    <property type="component" value="Unassembled WGS sequence"/>
</dbReference>
<keyword evidence="4" id="KW-0560">Oxidoreductase</keyword>
<evidence type="ECO:0000256" key="3">
    <source>
        <dbReference type="ARBA" id="ARBA00022827"/>
    </source>
</evidence>
<evidence type="ECO:0000256" key="4">
    <source>
        <dbReference type="ARBA" id="ARBA00023002"/>
    </source>
</evidence>
<dbReference type="EMBL" id="JBBNOP010000001">
    <property type="protein sequence ID" value="MEQ3361463.1"/>
    <property type="molecule type" value="Genomic_DNA"/>
</dbReference>
<dbReference type="PANTHER" id="PTHR43400:SF10">
    <property type="entry name" value="3-OXOSTEROID 1-DEHYDROGENASE"/>
    <property type="match status" value="1"/>
</dbReference>
<dbReference type="NCBIfam" id="TIGR01409">
    <property type="entry name" value="TAT_signal_seq"/>
    <property type="match status" value="1"/>
</dbReference>
<dbReference type="InterPro" id="IPR050315">
    <property type="entry name" value="FAD-oxidoreductase_2"/>
</dbReference>
<evidence type="ECO:0000256" key="1">
    <source>
        <dbReference type="ARBA" id="ARBA00001974"/>
    </source>
</evidence>
<proteinExistence type="predicted"/>
<dbReference type="SUPFAM" id="SSF56425">
    <property type="entry name" value="Succinate dehydrogenase/fumarate reductase flavoprotein, catalytic domain"/>
    <property type="match status" value="1"/>
</dbReference>
<keyword evidence="2" id="KW-0285">Flavoprotein</keyword>
<dbReference type="Gene3D" id="3.50.50.60">
    <property type="entry name" value="FAD/NAD(P)-binding domain"/>
    <property type="match status" value="1"/>
</dbReference>
<comment type="caution">
    <text evidence="6">The sequence shown here is derived from an EMBL/GenBank/DDBJ whole genome shotgun (WGS) entry which is preliminary data.</text>
</comment>
<dbReference type="InterPro" id="IPR003953">
    <property type="entry name" value="FAD-dep_OxRdtase_2_FAD-bd"/>
</dbReference>
<name>A0ABV1J8R4_9ACTN</name>
<feature type="domain" description="FAD-dependent oxidoreductase 2 FAD-binding" evidence="5">
    <location>
        <begin position="47"/>
        <end position="517"/>
    </location>
</feature>
<dbReference type="PANTHER" id="PTHR43400">
    <property type="entry name" value="FUMARATE REDUCTASE"/>
    <property type="match status" value="1"/>
</dbReference>